<name>A0A1H8KJT9_9RHOB</name>
<feature type="domain" description="Protein CR006 P-loop" evidence="1">
    <location>
        <begin position="19"/>
        <end position="728"/>
    </location>
</feature>
<dbReference type="Proteomes" id="UP000199054">
    <property type="component" value="Unassembled WGS sequence"/>
</dbReference>
<organism evidence="2 3">
    <name type="scientific">Paracoccus alcaliphilus</name>
    <dbReference type="NCBI Taxonomy" id="34002"/>
    <lineage>
        <taxon>Bacteria</taxon>
        <taxon>Pseudomonadati</taxon>
        <taxon>Pseudomonadota</taxon>
        <taxon>Alphaproteobacteria</taxon>
        <taxon>Rhodobacterales</taxon>
        <taxon>Paracoccaceae</taxon>
        <taxon>Paracoccus</taxon>
    </lineage>
</organism>
<dbReference type="AlphaFoldDB" id="A0A1H8KJT9"/>
<dbReference type="OrthoDB" id="9789562at2"/>
<evidence type="ECO:0000259" key="1">
    <source>
        <dbReference type="Pfam" id="PF13166"/>
    </source>
</evidence>
<dbReference type="PANTHER" id="PTHR32182">
    <property type="entry name" value="DNA REPLICATION AND REPAIR PROTEIN RECF"/>
    <property type="match status" value="1"/>
</dbReference>
<protein>
    <submittedName>
        <fullName evidence="2">Wobble nucleotide-excising tRNase</fullName>
    </submittedName>
</protein>
<dbReference type="STRING" id="34002.SAMN04489859_102243"/>
<dbReference type="InterPro" id="IPR026866">
    <property type="entry name" value="CR006_AAA"/>
</dbReference>
<gene>
    <name evidence="2" type="ORF">SAMN04489859_102243</name>
</gene>
<evidence type="ECO:0000313" key="3">
    <source>
        <dbReference type="Proteomes" id="UP000199054"/>
    </source>
</evidence>
<dbReference type="RefSeq" id="WP_090613923.1">
    <property type="nucleotide sequence ID" value="NZ_CP067124.1"/>
</dbReference>
<dbReference type="InterPro" id="IPR027417">
    <property type="entry name" value="P-loop_NTPase"/>
</dbReference>
<dbReference type="GO" id="GO:0006302">
    <property type="term" value="P:double-strand break repair"/>
    <property type="evidence" value="ECO:0007669"/>
    <property type="project" value="TreeGrafter"/>
</dbReference>
<dbReference type="Pfam" id="PF13166">
    <property type="entry name" value="AAA_13"/>
    <property type="match status" value="1"/>
</dbReference>
<dbReference type="PANTHER" id="PTHR32182:SF0">
    <property type="entry name" value="DNA REPLICATION AND REPAIR PROTEIN RECF"/>
    <property type="match status" value="1"/>
</dbReference>
<keyword evidence="3" id="KW-1185">Reference proteome</keyword>
<dbReference type="GO" id="GO:0000731">
    <property type="term" value="P:DNA synthesis involved in DNA repair"/>
    <property type="evidence" value="ECO:0007669"/>
    <property type="project" value="TreeGrafter"/>
</dbReference>
<proteinExistence type="predicted"/>
<accession>A0A1H8KJT9</accession>
<dbReference type="Gene3D" id="3.40.50.300">
    <property type="entry name" value="P-loop containing nucleotide triphosphate hydrolases"/>
    <property type="match status" value="1"/>
</dbReference>
<evidence type="ECO:0000313" key="2">
    <source>
        <dbReference type="EMBL" id="SEN92678.1"/>
    </source>
</evidence>
<dbReference type="EMBL" id="FODE01000022">
    <property type="protein sequence ID" value="SEN92678.1"/>
    <property type="molecule type" value="Genomic_DNA"/>
</dbReference>
<dbReference type="SUPFAM" id="SSF52540">
    <property type="entry name" value="P-loop containing nucleoside triphosphate hydrolases"/>
    <property type="match status" value="1"/>
</dbReference>
<reference evidence="2 3" key="1">
    <citation type="submission" date="2016-10" db="EMBL/GenBank/DDBJ databases">
        <authorList>
            <person name="de Groot N.N."/>
        </authorList>
    </citation>
    <scope>NUCLEOTIDE SEQUENCE [LARGE SCALE GENOMIC DNA]</scope>
    <source>
        <strain evidence="2 3">DSM 8512</strain>
    </source>
</reference>
<sequence>MLTHIKKIKSLGVFDNYAAPPELKAFERFNVVYGENGSGKTTFSRLLACLQAGEHSDYPHLEFYVDTQSGPLSHGQKYLRNVRAFNSDFVEANIGRFDGPLRHILILGEENKSVAEEIKAEIATRDDRTKRIQDITNAVAKLETERGKVFSSIAKTIGEATSGSTLRTYRKPDAETAFAKLTSPKSLSDAELEVHRAAVRQVQMSEVGKLNVPGIIEPGTDKTIGPVGAAHALAQRCKALTVRSASSAVISRLANHPMIATWVEEGIGLHKAHASENCEFCSQPLPTARLQALAEHFSVEDQQLKAEIDKERAWLSSVMGALGEFTFPDRLALYPELRVDYDTAVSVFATEVEAVRQRVRIVDAVLVDKLTRRTEAYEAKIESDSEALKAGLTSIADVMQRHDDKTKGFELGKHSARDAIEAHYLLTIKEQVGETASKITAKKAEGELLMNGGDGLPDKRSLADITLSITSKQAQISNEHKGGEELTAHLKQFLGRTDLVFENSKDGYVVLRRGKPARRLSEGEKTAIAFLYFLVQLKDQDFDLAEGVVVIDDPISSLDSGAIYQAFSFLKVAAQGAKQLFILTHNHEFLRLVINWFQNLPGAIKKQCSYSMVLCSETDVGRSARLAPLDQLLIDHATEYHYLFKVLYSFQSDGSILSCYHIPNVARKVLETFLDFHIPSKDKLYRKLEKTDFDPHKKTAILKFTNDLSHFTGKGFDPALVAETQKNTTYLLEMIKHSAPLHFAGLEALAKG</sequence>